<dbReference type="Proteomes" id="UP000075221">
    <property type="component" value="Chromosome"/>
</dbReference>
<reference evidence="2 4" key="1">
    <citation type="journal article" date="2016" name="Plant Dis.">
        <title>Improved production of propionic acid using genome shuffling.</title>
        <authorList>
            <person name="Luna-Flores C.H."/>
            <person name="Palfreyman R.W."/>
            <person name="Kromer J.O."/>
            <person name="Nielsen L.K."/>
            <person name="Marcellin E."/>
        </authorList>
    </citation>
    <scope>NUCLEOTIDE SEQUENCE [LARGE SCALE GENOMIC DNA]</scope>
    <source>
        <strain evidence="2 4">F3E8</strain>
    </source>
</reference>
<name>A0A142KDL2_9ACTN</name>
<sequence length="321" mass="35124">MGGGIWDTSAYIHAAHARRAAGQDDFGYTSTIRHTPRNTWRAAPSLDAYGARVREARDSEEHPASTPIAVLFDVTGSMGSVPVTLQKRLPDLLGLLTRGGYAQDPQILVGAIGDDQYDTVPLQVGQFESDNRIDDQLRDIFLEGGGGGDQREGYALAAHFLATRARLDSLEKRGRKGYLFLIGDEANKKRLFARSVRRYIGDSQTRDLDVADVYRRLEEKFHIWFIVPNLTSYYDEPWLEEHWRAIVGEHFLKLEDPEAVCDLIALTVGIMEDAITLDEGLSDLADLGSTGGAAVGKALARTAGRGAGRQVATGGILPADL</sequence>
<reference evidence="1 3" key="2">
    <citation type="submission" date="2016-02" db="EMBL/GenBank/DDBJ databases">
        <title>Complete Genome Sequence of Propionibacterium acidipropionici ATCC 55737.</title>
        <authorList>
            <person name="Luna Flores C.H."/>
            <person name="Nielsen L.K."/>
            <person name="Marcellin E."/>
        </authorList>
    </citation>
    <scope>NUCLEOTIDE SEQUENCE [LARGE SCALE GENOMIC DNA]</scope>
    <source>
        <strain evidence="1 3">ATCC 55737</strain>
    </source>
</reference>
<proteinExistence type="predicted"/>
<dbReference type="InterPro" id="IPR036465">
    <property type="entry name" value="vWFA_dom_sf"/>
</dbReference>
<dbReference type="AlphaFoldDB" id="A0A142KDL2"/>
<evidence type="ECO:0000313" key="2">
    <source>
        <dbReference type="EMBL" id="AOZ45694.1"/>
    </source>
</evidence>
<dbReference type="RefSeq" id="WP_015070092.1">
    <property type="nucleotide sequence ID" value="NZ_CP013126.1"/>
</dbReference>
<evidence type="ECO:0000313" key="4">
    <source>
        <dbReference type="Proteomes" id="UP000178666"/>
    </source>
</evidence>
<evidence type="ECO:0000313" key="1">
    <source>
        <dbReference type="EMBL" id="AMS04200.1"/>
    </source>
</evidence>
<evidence type="ECO:0000313" key="3">
    <source>
        <dbReference type="Proteomes" id="UP000075221"/>
    </source>
</evidence>
<dbReference type="Proteomes" id="UP000178666">
    <property type="component" value="Chromosome"/>
</dbReference>
<dbReference type="OMA" id="QIMFGAI"/>
<dbReference type="EMBL" id="CP014352">
    <property type="protein sequence ID" value="AMS04200.1"/>
    <property type="molecule type" value="Genomic_DNA"/>
</dbReference>
<protein>
    <recommendedName>
        <fullName evidence="5">VWA domain-containing protein</fullName>
    </recommendedName>
</protein>
<evidence type="ECO:0008006" key="5">
    <source>
        <dbReference type="Google" id="ProtNLM"/>
    </source>
</evidence>
<dbReference type="KEGG" id="aaci:ASQ49_14380"/>
<accession>A0A142KDL2</accession>
<dbReference type="EMBL" id="CP015970">
    <property type="protein sequence ID" value="AOZ45694.1"/>
    <property type="molecule type" value="Genomic_DNA"/>
</dbReference>
<dbReference type="OrthoDB" id="4366615at2"/>
<gene>
    <name evidence="2" type="ORF">A8L58_02020</name>
    <name evidence="1" type="ORF">AXH35_00550</name>
</gene>
<dbReference type="SUPFAM" id="SSF53300">
    <property type="entry name" value="vWA-like"/>
    <property type="match status" value="1"/>
</dbReference>
<organism evidence="1 3">
    <name type="scientific">Acidipropionibacterium acidipropionici</name>
    <dbReference type="NCBI Taxonomy" id="1748"/>
    <lineage>
        <taxon>Bacteria</taxon>
        <taxon>Bacillati</taxon>
        <taxon>Actinomycetota</taxon>
        <taxon>Actinomycetes</taxon>
        <taxon>Propionibacteriales</taxon>
        <taxon>Propionibacteriaceae</taxon>
        <taxon>Acidipropionibacterium</taxon>
    </lineage>
</organism>
<keyword evidence="4" id="KW-1185">Reference proteome</keyword>
<dbReference type="GeneID" id="88086192"/>